<comment type="caution">
    <text evidence="2">The sequence shown here is derived from an EMBL/GenBank/DDBJ whole genome shotgun (WGS) entry which is preliminary data.</text>
</comment>
<sequence length="1533" mass="178922">MKGYTFKKKRLKNIRVIDEEYANNLRKRKLALGGEYPSYSSVFLRKMFEYNPKFEMEDWILLFTRSITVKDFMSLIPHFRMFERMLSITSKQITGSKLKSFFSEFIDRMGSLDVSVIPLFFEWCYVLYRQKLIFSKNRIREALRYEILKNALLGIMHGSARNFIIMLIGCDLNTSKKYLFPNSQISNWNEEFEAYGDCEYSLEFLQKNFWSFGLDIFRSLAKENSMKGSSFELMLSRESTCLCKMDDWIMNNSEQTDKIRWFNKKSRFLTNNNLLLILFSSFIKNVSFAIEFFPIAVELVLKTNVKYCNSNIGPDSSLKYEISACSYDHKVSFISPNILYDLIVYSISTYILDYYVVIDEKVREFSIIYEESFNILSWLTAINDNDYSSFYKYSSSNHLSRIHEFIEHFGSNPALAIGSREFYYKKNKIFSPLVILVFNSILNVYRLRDIQYNLVEGEDHELLEEILMTFLFLAILHPSTPDETIIYLLNTVYDELYSFGFLLIGFCTTLLFRKNVYSSGMPKRVQLNISNFRYIHLIDFRTLPSIHLINCVYNLVSKDMDNFKTIYMIVQQLENCYLRFIRMIPKVTESKRTRGEIGVCNNISQTLMLLYMKLFEFFHLNPSIRSLFCKMKHYPQEMNLDFQILEEEDDFIMTNYRPKVSLLDIFPNKSSFKDTYNPNIISQLTNHNKDEKTNTIVGINFIQNNKMNYTTMVHLLAILYTPIIKRVDKTIYKFKYSICSDSYLIGEKVCFDRSESEFDEWVYNSLIQESSVPKKFCIEYLEEVIKYCRNNRKISPFEIERFIIKNPLDTFDVNSGEKSFASHFHTCENDKSQGNCFMCCIDSHSEYLGIINELQQIGGGYKSYHLTKKWANHATIISIIQIIDGCIYIDDAYDVKCPEINTNIRFSKNSRGYRYDNICLKLLKDLISMLMYEISDANIIKKESGDNQRIIFRSILINLLIILLGDEIGREILSNFDLHRLLVGLCYLFSFRIKCLTTDIYDNIEICESNEFSSLAKESRTPFIRTSSSSSGDCGDENDIHSTVPNNPQNVATPMTKRRITPIVISSSSNKRSFSSINKNVCEGKNGAPRLALREDSNVHSCIFNLKIILNAISTIHEMILQDYTFNDKKVAKKLYGIQTSDTELVLNVLENCLFFLLPSNTISRRSIMNYESVDSTESEINLQDSNAKCSISGSSVTEETDNISDLEQDLILGSTNNPISGQTNVHYLLNSGDFSKEWYIEIVIYLIRFILDNNRLIKDISSMISEIASRIVLLSHMDNKLLIFKVSIEIIKFCHDYLYEELPEISLCLLRNFGFQLLQPIKFVFVAILDKNSLFDNTIASFPSKYSKYELEALHKLILIFNNMAITFDLCFRIIFQSRQMTKKDFLWLDNAVNLIDAGIDTLRTEVIKMGRIQLPPIAYSVIEIYDRDTNFYRRRNNKLNNMPPGEIWDTNLIECAKVLRECEYIYNTLNYNRTTQTNEQPTDNNLAELGADLGSFITFEQCDEGVLQRNRSYLDLKITPYWNTFIKSLFL</sequence>
<feature type="region of interest" description="Disordered" evidence="1">
    <location>
        <begin position="1024"/>
        <end position="1052"/>
    </location>
</feature>
<name>A0A9D5HZ52_9CRYT</name>
<evidence type="ECO:0000256" key="1">
    <source>
        <dbReference type="SAM" id="MobiDB-lite"/>
    </source>
</evidence>
<keyword evidence="2" id="KW-0472">Membrane</keyword>
<accession>A0A9D5HZ52</accession>
<reference evidence="2" key="1">
    <citation type="submission" date="2022-10" db="EMBL/GenBank/DDBJ databases">
        <title>Adaptive evolution leads to modifications in subtelomeric GC content in a zoonotic Cryptosporidium species.</title>
        <authorList>
            <person name="Li J."/>
            <person name="Feng Y."/>
            <person name="Xiao L."/>
        </authorList>
    </citation>
    <scope>NUCLEOTIDE SEQUENCE</scope>
    <source>
        <strain evidence="2">33844</strain>
    </source>
</reference>
<feature type="compositionally biased region" description="Polar residues" evidence="1">
    <location>
        <begin position="1041"/>
        <end position="1052"/>
    </location>
</feature>
<evidence type="ECO:0000313" key="2">
    <source>
        <dbReference type="EMBL" id="KAJ1609910.1"/>
    </source>
</evidence>
<protein>
    <submittedName>
        <fullName evidence="2">Transmembrane domain-containing protein</fullName>
    </submittedName>
</protein>
<dbReference type="EMBL" id="JAPCXC010000029">
    <property type="protein sequence ID" value="KAJ1609910.1"/>
    <property type="molecule type" value="Genomic_DNA"/>
</dbReference>
<organism evidence="2">
    <name type="scientific">Cryptosporidium canis</name>
    <dbReference type="NCBI Taxonomy" id="195482"/>
    <lineage>
        <taxon>Eukaryota</taxon>
        <taxon>Sar</taxon>
        <taxon>Alveolata</taxon>
        <taxon>Apicomplexa</taxon>
        <taxon>Conoidasida</taxon>
        <taxon>Coccidia</taxon>
        <taxon>Eucoccidiorida</taxon>
        <taxon>Eimeriorina</taxon>
        <taxon>Cryptosporidiidae</taxon>
        <taxon>Cryptosporidium</taxon>
    </lineage>
</organism>
<dbReference type="OrthoDB" id="340444at2759"/>
<gene>
    <name evidence="2" type="ORF">OJ253_1382</name>
</gene>
<dbReference type="Proteomes" id="UP001067231">
    <property type="component" value="Unassembled WGS sequence"/>
</dbReference>
<proteinExistence type="predicted"/>
<keyword evidence="2" id="KW-0812">Transmembrane</keyword>